<feature type="compositionally biased region" description="Low complexity" evidence="1">
    <location>
        <begin position="435"/>
        <end position="457"/>
    </location>
</feature>
<dbReference type="EnsemblProtists" id="PYU1_T007291">
    <property type="protein sequence ID" value="PYU1_T007291"/>
    <property type="gene ID" value="PYU1_G007275"/>
</dbReference>
<dbReference type="VEuPathDB" id="FungiDB:PYU1_G007275"/>
<sequence>MSDRVSTLEGRQSAFQSQLAQISKVLGVPVGKHGKNSQVKTLVQTLREEIDLKVQTSTAELEVKCVETVKEQLESVIAEITKDEIETQMRDVAPLAASSSSSPSLSYETVLGALAEEHEASLTKLSTYFEERLIQESKQRVGLESRIQTRFGEHEEWLQQLEGEFGSWHDTSSSVAAQIRVIQNKIVEVEEKWKGDMLKWSKVSTESLNSPDSASPTSNGNGTVSSKGKSKVGPGVPSSSPGVMGNGTANGSGDTFSRTVHQLQVQFKHFQSEYKTDIAELRENLALMEMWVKTTRQEGRDLAKNAKGMKQLVEKLVRDTGSAEELLQQYVSTITHQVASVTRQYVSVRIRDNNRLIDATLRARVPAYVENESESFMLVRPEKKESDGDDKHGTSVHAPNGSAAAAGGLSFVLREDDEEGIRKVLTSQAQSTERSNSVSTSIASSSSSSSSSSPSHA</sequence>
<dbReference type="STRING" id="431595.K3WQP9"/>
<feature type="region of interest" description="Disordered" evidence="1">
    <location>
        <begin position="205"/>
        <end position="255"/>
    </location>
</feature>
<dbReference type="Proteomes" id="UP000019132">
    <property type="component" value="Unassembled WGS sequence"/>
</dbReference>
<dbReference type="AlphaFoldDB" id="K3WQP9"/>
<reference evidence="3" key="1">
    <citation type="journal article" date="2010" name="Genome Biol.">
        <title>Genome sequence of the necrotrophic plant pathogen Pythium ultimum reveals original pathogenicity mechanisms and effector repertoire.</title>
        <authorList>
            <person name="Levesque C.A."/>
            <person name="Brouwer H."/>
            <person name="Cano L."/>
            <person name="Hamilton J.P."/>
            <person name="Holt C."/>
            <person name="Huitema E."/>
            <person name="Raffaele S."/>
            <person name="Robideau G.P."/>
            <person name="Thines M."/>
            <person name="Win J."/>
            <person name="Zerillo M.M."/>
            <person name="Beakes G.W."/>
            <person name="Boore J.L."/>
            <person name="Busam D."/>
            <person name="Dumas B."/>
            <person name="Ferriera S."/>
            <person name="Fuerstenberg S.I."/>
            <person name="Gachon C.M."/>
            <person name="Gaulin E."/>
            <person name="Govers F."/>
            <person name="Grenville-Briggs L."/>
            <person name="Horner N."/>
            <person name="Hostetler J."/>
            <person name="Jiang R.H."/>
            <person name="Johnson J."/>
            <person name="Krajaejun T."/>
            <person name="Lin H."/>
            <person name="Meijer H.J."/>
            <person name="Moore B."/>
            <person name="Morris P."/>
            <person name="Phuntmart V."/>
            <person name="Puiu D."/>
            <person name="Shetty J."/>
            <person name="Stajich J.E."/>
            <person name="Tripathy S."/>
            <person name="Wawra S."/>
            <person name="van West P."/>
            <person name="Whitty B.R."/>
            <person name="Coutinho P.M."/>
            <person name="Henrissat B."/>
            <person name="Martin F."/>
            <person name="Thomas P.D."/>
            <person name="Tyler B.M."/>
            <person name="De Vries R.P."/>
            <person name="Kamoun S."/>
            <person name="Yandell M."/>
            <person name="Tisserat N."/>
            <person name="Buell C.R."/>
        </authorList>
    </citation>
    <scope>NUCLEOTIDE SEQUENCE</scope>
    <source>
        <strain evidence="3">DAOM:BR144</strain>
    </source>
</reference>
<proteinExistence type="predicted"/>
<feature type="compositionally biased region" description="Polar residues" evidence="1">
    <location>
        <begin position="205"/>
        <end position="217"/>
    </location>
</feature>
<keyword evidence="3" id="KW-1185">Reference proteome</keyword>
<evidence type="ECO:0000313" key="3">
    <source>
        <dbReference type="Proteomes" id="UP000019132"/>
    </source>
</evidence>
<evidence type="ECO:0000256" key="1">
    <source>
        <dbReference type="SAM" id="MobiDB-lite"/>
    </source>
</evidence>
<evidence type="ECO:0000313" key="2">
    <source>
        <dbReference type="EnsemblProtists" id="PYU1_T007291"/>
    </source>
</evidence>
<feature type="compositionally biased region" description="Polar residues" evidence="1">
    <location>
        <begin position="425"/>
        <end position="434"/>
    </location>
</feature>
<dbReference type="InParanoid" id="K3WQP9"/>
<feature type="region of interest" description="Disordered" evidence="1">
    <location>
        <begin position="378"/>
        <end position="409"/>
    </location>
</feature>
<protein>
    <submittedName>
        <fullName evidence="2">Uncharacterized protein</fullName>
    </submittedName>
</protein>
<organism evidence="2 3">
    <name type="scientific">Globisporangium ultimum (strain ATCC 200006 / CBS 805.95 / DAOM BR144)</name>
    <name type="common">Pythium ultimum</name>
    <dbReference type="NCBI Taxonomy" id="431595"/>
    <lineage>
        <taxon>Eukaryota</taxon>
        <taxon>Sar</taxon>
        <taxon>Stramenopiles</taxon>
        <taxon>Oomycota</taxon>
        <taxon>Peronosporomycetes</taxon>
        <taxon>Pythiales</taxon>
        <taxon>Pythiaceae</taxon>
        <taxon>Globisporangium</taxon>
    </lineage>
</organism>
<name>K3WQP9_GLOUD</name>
<dbReference type="eggNOG" id="ENOG502SFWJ">
    <property type="taxonomic scope" value="Eukaryota"/>
</dbReference>
<dbReference type="HOGENOM" id="CLU_026892_1_0_1"/>
<feature type="region of interest" description="Disordered" evidence="1">
    <location>
        <begin position="422"/>
        <end position="457"/>
    </location>
</feature>
<feature type="compositionally biased region" description="Basic and acidic residues" evidence="1">
    <location>
        <begin position="380"/>
        <end position="393"/>
    </location>
</feature>
<accession>K3WQP9</accession>
<reference evidence="3" key="2">
    <citation type="submission" date="2010-04" db="EMBL/GenBank/DDBJ databases">
        <authorList>
            <person name="Buell R."/>
            <person name="Hamilton J."/>
            <person name="Hostetler J."/>
        </authorList>
    </citation>
    <scope>NUCLEOTIDE SEQUENCE [LARGE SCALE GENOMIC DNA]</scope>
    <source>
        <strain evidence="3">DAOM:BR144</strain>
    </source>
</reference>
<reference evidence="2" key="3">
    <citation type="submission" date="2015-02" db="UniProtKB">
        <authorList>
            <consortium name="EnsemblProtists"/>
        </authorList>
    </citation>
    <scope>IDENTIFICATION</scope>
    <source>
        <strain evidence="2">DAOM BR144</strain>
    </source>
</reference>
<dbReference type="EMBL" id="GL376629">
    <property type="status" value="NOT_ANNOTATED_CDS"/>
    <property type="molecule type" value="Genomic_DNA"/>
</dbReference>
<feature type="compositionally biased region" description="Low complexity" evidence="1">
    <location>
        <begin position="218"/>
        <end position="243"/>
    </location>
</feature>